<dbReference type="InterPro" id="IPR011333">
    <property type="entry name" value="SKP1/BTB/POZ_sf"/>
</dbReference>
<dbReference type="InParanoid" id="A0A2K3DNT6"/>
<sequence>MSQAVRNALARRFGSDERSDCQVHFFLETVPAEHITGTASVSEEHALSTDASGRVLVGNPLPAHSQILSDGSARFCAELERWKSEAAGEAAADSAPHSGGGTAAAAACSGLDAAAGGAARPAKRQRVEGGAAPGEAARVQLYVGLWCPAERRLAEALLRYMYTGEIPLTSVRDLLQARPLAMRLAIEGGVEACDSSLIQLASALDSVKGLQARSFVEELHACRALLPEPASSAGADPTGPALRRDLMTSCRSAIARYCESMTASELAAVEAGLAAAAPAAAAAAPAAAAGLAAGPAAPAGAGAAAAGGAAARPVAEEAAPYLGELLAFAFEDTLAVLNDGGSLIKVKMLPPAALEALLASEGFGTDDEASVVLLLAEWRSANAAAAAQGDTMRRLLRRIRWAHVSCEFLSFVAPRVGWLGVSWERAAWLSAYARAPHDNYRTTMLGHGRGEHAAFEAGLRAPRRPPARPLGARPFSVDAEEATQHAEERVLSAGCSKTLAMGFAWRPFIRASRDELVVGLTCLVPASLSQQAASRSGAAFPGNDVVLYLHKGNSSYEFHFSASVRAVGIGGLKKADFKVPACGDAAKWWAQYLQDGQLRGEVVWKA</sequence>
<gene>
    <name evidence="1" type="ORF">CHLRE_06g277750v5</name>
</gene>
<dbReference type="AlphaFoldDB" id="A0A2K3DNT6"/>
<dbReference type="Gramene" id="PNW82187">
    <property type="protein sequence ID" value="PNW82187"/>
    <property type="gene ID" value="CHLRE_06g277750v5"/>
</dbReference>
<evidence type="ECO:0000313" key="2">
    <source>
        <dbReference type="Proteomes" id="UP000006906"/>
    </source>
</evidence>
<reference evidence="1 2" key="1">
    <citation type="journal article" date="2007" name="Science">
        <title>The Chlamydomonas genome reveals the evolution of key animal and plant functions.</title>
        <authorList>
            <person name="Merchant S.S."/>
            <person name="Prochnik S.E."/>
            <person name="Vallon O."/>
            <person name="Harris E.H."/>
            <person name="Karpowicz S.J."/>
            <person name="Witman G.B."/>
            <person name="Terry A."/>
            <person name="Salamov A."/>
            <person name="Fritz-Laylin L.K."/>
            <person name="Marechal-Drouard L."/>
            <person name="Marshall W.F."/>
            <person name="Qu L.H."/>
            <person name="Nelson D.R."/>
            <person name="Sanderfoot A.A."/>
            <person name="Spalding M.H."/>
            <person name="Kapitonov V.V."/>
            <person name="Ren Q."/>
            <person name="Ferris P."/>
            <person name="Lindquist E."/>
            <person name="Shapiro H."/>
            <person name="Lucas S.M."/>
            <person name="Grimwood J."/>
            <person name="Schmutz J."/>
            <person name="Cardol P."/>
            <person name="Cerutti H."/>
            <person name="Chanfreau G."/>
            <person name="Chen C.L."/>
            <person name="Cognat V."/>
            <person name="Croft M.T."/>
            <person name="Dent R."/>
            <person name="Dutcher S."/>
            <person name="Fernandez E."/>
            <person name="Fukuzawa H."/>
            <person name="Gonzalez-Ballester D."/>
            <person name="Gonzalez-Halphen D."/>
            <person name="Hallmann A."/>
            <person name="Hanikenne M."/>
            <person name="Hippler M."/>
            <person name="Inwood W."/>
            <person name="Jabbari K."/>
            <person name="Kalanon M."/>
            <person name="Kuras R."/>
            <person name="Lefebvre P.A."/>
            <person name="Lemaire S.D."/>
            <person name="Lobanov A.V."/>
            <person name="Lohr M."/>
            <person name="Manuell A."/>
            <person name="Meier I."/>
            <person name="Mets L."/>
            <person name="Mittag M."/>
            <person name="Mittelmeier T."/>
            <person name="Moroney J.V."/>
            <person name="Moseley J."/>
            <person name="Napoli C."/>
            <person name="Nedelcu A.M."/>
            <person name="Niyogi K."/>
            <person name="Novoselov S.V."/>
            <person name="Paulsen I.T."/>
            <person name="Pazour G."/>
            <person name="Purton S."/>
            <person name="Ral J.P."/>
            <person name="Riano-Pachon D.M."/>
            <person name="Riekhof W."/>
            <person name="Rymarquis L."/>
            <person name="Schroda M."/>
            <person name="Stern D."/>
            <person name="Umen J."/>
            <person name="Willows R."/>
            <person name="Wilson N."/>
            <person name="Zimmer S.L."/>
            <person name="Allmer J."/>
            <person name="Balk J."/>
            <person name="Bisova K."/>
            <person name="Chen C.J."/>
            <person name="Elias M."/>
            <person name="Gendler K."/>
            <person name="Hauser C."/>
            <person name="Lamb M.R."/>
            <person name="Ledford H."/>
            <person name="Long J.C."/>
            <person name="Minagawa J."/>
            <person name="Page M.D."/>
            <person name="Pan J."/>
            <person name="Pootakham W."/>
            <person name="Roje S."/>
            <person name="Rose A."/>
            <person name="Stahlberg E."/>
            <person name="Terauchi A.M."/>
            <person name="Yang P."/>
            <person name="Ball S."/>
            <person name="Bowler C."/>
            <person name="Dieckmann C.L."/>
            <person name="Gladyshev V.N."/>
            <person name="Green P."/>
            <person name="Jorgensen R."/>
            <person name="Mayfield S."/>
            <person name="Mueller-Roeber B."/>
            <person name="Rajamani S."/>
            <person name="Sayre R.T."/>
            <person name="Brokstein P."/>
            <person name="Dubchak I."/>
            <person name="Goodstein D."/>
            <person name="Hornick L."/>
            <person name="Huang Y.W."/>
            <person name="Jhaveri J."/>
            <person name="Luo Y."/>
            <person name="Martinez D."/>
            <person name="Ngau W.C."/>
            <person name="Otillar B."/>
            <person name="Poliakov A."/>
            <person name="Porter A."/>
            <person name="Szajkowski L."/>
            <person name="Werner G."/>
            <person name="Zhou K."/>
            <person name="Grigoriev I.V."/>
            <person name="Rokhsar D.S."/>
            <person name="Grossman A.R."/>
        </authorList>
    </citation>
    <scope>NUCLEOTIDE SEQUENCE [LARGE SCALE GENOMIC DNA]</scope>
    <source>
        <strain evidence="2">CC-503</strain>
    </source>
</reference>
<dbReference type="RefSeq" id="XP_042923748.1">
    <property type="nucleotide sequence ID" value="XM_043063042.1"/>
</dbReference>
<organism evidence="1 2">
    <name type="scientific">Chlamydomonas reinhardtii</name>
    <name type="common">Chlamydomonas smithii</name>
    <dbReference type="NCBI Taxonomy" id="3055"/>
    <lineage>
        <taxon>Eukaryota</taxon>
        <taxon>Viridiplantae</taxon>
        <taxon>Chlorophyta</taxon>
        <taxon>core chlorophytes</taxon>
        <taxon>Chlorophyceae</taxon>
        <taxon>CS clade</taxon>
        <taxon>Chlamydomonadales</taxon>
        <taxon>Chlamydomonadaceae</taxon>
        <taxon>Chlamydomonas</taxon>
    </lineage>
</organism>
<dbReference type="Proteomes" id="UP000006906">
    <property type="component" value="Chromosome 6"/>
</dbReference>
<evidence type="ECO:0008006" key="3">
    <source>
        <dbReference type="Google" id="ProtNLM"/>
    </source>
</evidence>
<dbReference type="OrthoDB" id="10509921at2759"/>
<protein>
    <recommendedName>
        <fullName evidence="3">BACK domain-containing protein</fullName>
    </recommendedName>
</protein>
<dbReference type="GeneID" id="66053677"/>
<evidence type="ECO:0000313" key="1">
    <source>
        <dbReference type="EMBL" id="PNW82187.1"/>
    </source>
</evidence>
<name>A0A2K3DNT6_CHLRE</name>
<proteinExistence type="predicted"/>
<dbReference type="Gene3D" id="3.30.710.10">
    <property type="entry name" value="Potassium Channel Kv1.1, Chain A"/>
    <property type="match status" value="1"/>
</dbReference>
<dbReference type="KEGG" id="cre:CHLRE_06g277750v5"/>
<keyword evidence="2" id="KW-1185">Reference proteome</keyword>
<accession>A0A2K3DNT6</accession>
<dbReference type="EMBL" id="CM008967">
    <property type="protein sequence ID" value="PNW82187.1"/>
    <property type="molecule type" value="Genomic_DNA"/>
</dbReference>